<name>A0A1G2P583_9BACT</name>
<feature type="transmembrane region" description="Helical" evidence="1">
    <location>
        <begin position="49"/>
        <end position="73"/>
    </location>
</feature>
<dbReference type="EMBL" id="MHSK01000006">
    <property type="protein sequence ID" value="OHA42731.1"/>
    <property type="molecule type" value="Genomic_DNA"/>
</dbReference>
<dbReference type="Proteomes" id="UP000177269">
    <property type="component" value="Unassembled WGS sequence"/>
</dbReference>
<organism evidence="2 3">
    <name type="scientific">Candidatus Taylorbacteria bacterium RIFCSPLOWO2_12_FULL_43_20</name>
    <dbReference type="NCBI Taxonomy" id="1802332"/>
    <lineage>
        <taxon>Bacteria</taxon>
        <taxon>Candidatus Tayloriibacteriota</taxon>
    </lineage>
</organism>
<evidence type="ECO:0000313" key="3">
    <source>
        <dbReference type="Proteomes" id="UP000177269"/>
    </source>
</evidence>
<feature type="transmembrane region" description="Helical" evidence="1">
    <location>
        <begin position="123"/>
        <end position="146"/>
    </location>
</feature>
<proteinExistence type="predicted"/>
<keyword evidence="1" id="KW-0812">Transmembrane</keyword>
<reference evidence="2 3" key="1">
    <citation type="journal article" date="2016" name="Nat. Commun.">
        <title>Thousands of microbial genomes shed light on interconnected biogeochemical processes in an aquifer system.</title>
        <authorList>
            <person name="Anantharaman K."/>
            <person name="Brown C.T."/>
            <person name="Hug L.A."/>
            <person name="Sharon I."/>
            <person name="Castelle C.J."/>
            <person name="Probst A.J."/>
            <person name="Thomas B.C."/>
            <person name="Singh A."/>
            <person name="Wilkins M.J."/>
            <person name="Karaoz U."/>
            <person name="Brodie E.L."/>
            <person name="Williams K.H."/>
            <person name="Hubbard S.S."/>
            <person name="Banfield J.F."/>
        </authorList>
    </citation>
    <scope>NUCLEOTIDE SEQUENCE [LARGE SCALE GENOMIC DNA]</scope>
</reference>
<feature type="transmembrane region" description="Helical" evidence="1">
    <location>
        <begin position="166"/>
        <end position="185"/>
    </location>
</feature>
<dbReference type="AlphaFoldDB" id="A0A1G2P583"/>
<gene>
    <name evidence="2" type="ORF">A3G52_02910</name>
</gene>
<protein>
    <recommendedName>
        <fullName evidence="4">TVP38/TMEM64 family membrane protein</fullName>
    </recommendedName>
</protein>
<accession>A0A1G2P583</accession>
<feature type="transmembrane region" description="Helical" evidence="1">
    <location>
        <begin position="18"/>
        <end position="37"/>
    </location>
</feature>
<feature type="transmembrane region" description="Helical" evidence="1">
    <location>
        <begin position="79"/>
        <end position="103"/>
    </location>
</feature>
<evidence type="ECO:0000313" key="2">
    <source>
        <dbReference type="EMBL" id="OHA42731.1"/>
    </source>
</evidence>
<evidence type="ECO:0000256" key="1">
    <source>
        <dbReference type="SAM" id="Phobius"/>
    </source>
</evidence>
<sequence length="190" mass="21118">MRRIRSVKEHIKGLERDLLIVLLSITFAVLLVKTEALEAFLSATSEMKIIGSVVSGIFFTSIFTVAPATIALAEIGQTISPFTVALFGALGAMMGDLIILFFIKDIFAEDIKGVFRRSKWKKFLSLFHMGLWRWMMPLIGAAIIASPLPDELGLTFMGISKIKKTVIMPLVFLMNFGGIIAIIYVTRLFQ</sequence>
<keyword evidence="1" id="KW-1133">Transmembrane helix</keyword>
<evidence type="ECO:0008006" key="4">
    <source>
        <dbReference type="Google" id="ProtNLM"/>
    </source>
</evidence>
<keyword evidence="1" id="KW-0472">Membrane</keyword>
<comment type="caution">
    <text evidence="2">The sequence shown here is derived from an EMBL/GenBank/DDBJ whole genome shotgun (WGS) entry which is preliminary data.</text>
</comment>